<accession>A0A9Q0N996</accession>
<evidence type="ECO:0000313" key="1">
    <source>
        <dbReference type="EMBL" id="KAJ6646019.1"/>
    </source>
</evidence>
<name>A0A9Q0N996_9DIPT</name>
<gene>
    <name evidence="1" type="ORF">Bhyg_01228</name>
</gene>
<dbReference type="Proteomes" id="UP001151699">
    <property type="component" value="Chromosome A"/>
</dbReference>
<sequence>MASLLFSDSEGCIGPTSSNLTLQPFNSRFDDIITTHSKPRDTLSSSISIDKKALIVYFSEAATKYKPSTLWSMYSMLKKTLISTTSTFLK</sequence>
<dbReference type="OrthoDB" id="6764350at2759"/>
<keyword evidence="2" id="KW-1185">Reference proteome</keyword>
<comment type="caution">
    <text evidence="1">The sequence shown here is derived from an EMBL/GenBank/DDBJ whole genome shotgun (WGS) entry which is preliminary data.</text>
</comment>
<dbReference type="AlphaFoldDB" id="A0A9Q0N996"/>
<reference evidence="1" key="1">
    <citation type="submission" date="2022-07" db="EMBL/GenBank/DDBJ databases">
        <authorList>
            <person name="Trinca V."/>
            <person name="Uliana J.V.C."/>
            <person name="Torres T.T."/>
            <person name="Ward R.J."/>
            <person name="Monesi N."/>
        </authorList>
    </citation>
    <scope>NUCLEOTIDE SEQUENCE</scope>
    <source>
        <strain evidence="1">HSMRA1968</strain>
        <tissue evidence="1">Whole embryos</tissue>
    </source>
</reference>
<dbReference type="EMBL" id="WJQU01000001">
    <property type="protein sequence ID" value="KAJ6646019.1"/>
    <property type="molecule type" value="Genomic_DNA"/>
</dbReference>
<proteinExistence type="predicted"/>
<protein>
    <submittedName>
        <fullName evidence="1">Uncharacterized protein</fullName>
    </submittedName>
</protein>
<organism evidence="1 2">
    <name type="scientific">Pseudolycoriella hygida</name>
    <dbReference type="NCBI Taxonomy" id="35572"/>
    <lineage>
        <taxon>Eukaryota</taxon>
        <taxon>Metazoa</taxon>
        <taxon>Ecdysozoa</taxon>
        <taxon>Arthropoda</taxon>
        <taxon>Hexapoda</taxon>
        <taxon>Insecta</taxon>
        <taxon>Pterygota</taxon>
        <taxon>Neoptera</taxon>
        <taxon>Endopterygota</taxon>
        <taxon>Diptera</taxon>
        <taxon>Nematocera</taxon>
        <taxon>Sciaroidea</taxon>
        <taxon>Sciaridae</taxon>
        <taxon>Pseudolycoriella</taxon>
    </lineage>
</organism>
<evidence type="ECO:0000313" key="2">
    <source>
        <dbReference type="Proteomes" id="UP001151699"/>
    </source>
</evidence>